<comment type="caution">
    <text evidence="1">The sequence shown here is derived from an EMBL/GenBank/DDBJ whole genome shotgun (WGS) entry which is preliminary data.</text>
</comment>
<keyword evidence="2" id="KW-1185">Reference proteome</keyword>
<protein>
    <submittedName>
        <fullName evidence="1">Uncharacterized protein</fullName>
    </submittedName>
</protein>
<evidence type="ECO:0000313" key="1">
    <source>
        <dbReference type="EMBL" id="GAA2532631.1"/>
    </source>
</evidence>
<dbReference type="Proteomes" id="UP001499978">
    <property type="component" value="Unassembled WGS sequence"/>
</dbReference>
<accession>A0ABN3NTA6</accession>
<proteinExistence type="predicted"/>
<organism evidence="1 2">
    <name type="scientific">Pilimelia columellifera subsp. columellifera</name>
    <dbReference type="NCBI Taxonomy" id="706583"/>
    <lineage>
        <taxon>Bacteria</taxon>
        <taxon>Bacillati</taxon>
        <taxon>Actinomycetota</taxon>
        <taxon>Actinomycetes</taxon>
        <taxon>Micromonosporales</taxon>
        <taxon>Micromonosporaceae</taxon>
        <taxon>Pilimelia</taxon>
    </lineage>
</organism>
<reference evidence="1 2" key="1">
    <citation type="journal article" date="2019" name="Int. J. Syst. Evol. Microbiol.">
        <title>The Global Catalogue of Microorganisms (GCM) 10K type strain sequencing project: providing services to taxonomists for standard genome sequencing and annotation.</title>
        <authorList>
            <consortium name="The Broad Institute Genomics Platform"/>
            <consortium name="The Broad Institute Genome Sequencing Center for Infectious Disease"/>
            <person name="Wu L."/>
            <person name="Ma J."/>
        </authorList>
    </citation>
    <scope>NUCLEOTIDE SEQUENCE [LARGE SCALE GENOMIC DNA]</scope>
    <source>
        <strain evidence="1 2">JCM 3367</strain>
    </source>
</reference>
<gene>
    <name evidence="1" type="ORF">GCM10010201_35200</name>
</gene>
<evidence type="ECO:0000313" key="2">
    <source>
        <dbReference type="Proteomes" id="UP001499978"/>
    </source>
</evidence>
<dbReference type="EMBL" id="BAAARY010000036">
    <property type="protein sequence ID" value="GAA2532631.1"/>
    <property type="molecule type" value="Genomic_DNA"/>
</dbReference>
<sequence length="112" mass="12561">MHVDLDTLATALYVRIDDELKASPQLNRWRPAVGITPRITDAELITVSVMQALLGYHNESRWIRYARGPIIHLFPGLPKQPGAHPGAVVLCHALEGHEVRQVPRQSSSRRAR</sequence>
<name>A0ABN3NTA6_9ACTN</name>